<gene>
    <name evidence="1" type="ORF">DV711_12370</name>
</gene>
<evidence type="ECO:0000313" key="2">
    <source>
        <dbReference type="Proteomes" id="UP000253769"/>
    </source>
</evidence>
<proteinExistence type="predicted"/>
<dbReference type="RefSeq" id="WP_114696017.1">
    <property type="nucleotide sequence ID" value="NZ_QQOH01000003.1"/>
</dbReference>
<dbReference type="PANTHER" id="PTHR39431:SF1">
    <property type="entry name" value="FRPA_C-RELATED PROTEIN"/>
    <property type="match status" value="1"/>
</dbReference>
<keyword evidence="2" id="KW-1185">Reference proteome</keyword>
<name>A0A369WEA8_9GAMM</name>
<protein>
    <recommendedName>
        <fullName evidence="3">VCBS repeat-containing protein</fullName>
    </recommendedName>
</protein>
<organism evidence="1 2">
    <name type="scientific">Motiliproteus coralliicola</name>
    <dbReference type="NCBI Taxonomy" id="2283196"/>
    <lineage>
        <taxon>Bacteria</taxon>
        <taxon>Pseudomonadati</taxon>
        <taxon>Pseudomonadota</taxon>
        <taxon>Gammaproteobacteria</taxon>
        <taxon>Oceanospirillales</taxon>
        <taxon>Oceanospirillaceae</taxon>
        <taxon>Motiliproteus</taxon>
    </lineage>
</organism>
<sequence>MRIESSQVNLQAEHRADQQLHERESLRLFQVDEDGQVTRSVELSSESRRRLSLEMSQQQAMANNRPGQQLPAELGTLAPDERQINEPVPLLSSPTATIEPDQDEAYKPELSPRLKLIKALLEQLTGREINLSQPELDTDPNQAAADVSAGAETGIAPLPQAGMRYEYERTYIESEQTEFQAQGKVRTSDGREIDFALDLKMSREYIEHDRVLIEAGAKLKDPLVINLDVRAAELRADKFEFDIDADGQLDEINQLASHSGMLALDKNGDGTINDGRELFGALSGNGFADLAAYDDDNNGWIDEADDVYDQLRVWIKKDNGDDQLLSLNELQVGALYLGSTDTPFELKNSSNELQGKIRATGVYLSENGQAGTLQQIDLVT</sequence>
<comment type="caution">
    <text evidence="1">The sequence shown here is derived from an EMBL/GenBank/DDBJ whole genome shotgun (WGS) entry which is preliminary data.</text>
</comment>
<dbReference type="AlphaFoldDB" id="A0A369WEA8"/>
<dbReference type="OrthoDB" id="1676884at2"/>
<dbReference type="Proteomes" id="UP000253769">
    <property type="component" value="Unassembled WGS sequence"/>
</dbReference>
<reference evidence="1 2" key="1">
    <citation type="submission" date="2018-07" db="EMBL/GenBank/DDBJ databases">
        <title>Motiliproteus coralliicola sp. nov., a bacterium isolated from Coral.</title>
        <authorList>
            <person name="Wang G."/>
        </authorList>
    </citation>
    <scope>NUCLEOTIDE SEQUENCE [LARGE SCALE GENOMIC DNA]</scope>
    <source>
        <strain evidence="1 2">C34</strain>
    </source>
</reference>
<evidence type="ECO:0000313" key="1">
    <source>
        <dbReference type="EMBL" id="RDE19671.1"/>
    </source>
</evidence>
<accession>A0A369WEA8</accession>
<dbReference type="PANTHER" id="PTHR39431">
    <property type="entry name" value="FRPA/C-RELATED PROTEIN"/>
    <property type="match status" value="1"/>
</dbReference>
<dbReference type="EMBL" id="QQOH01000003">
    <property type="protein sequence ID" value="RDE19671.1"/>
    <property type="molecule type" value="Genomic_DNA"/>
</dbReference>
<evidence type="ECO:0008006" key="3">
    <source>
        <dbReference type="Google" id="ProtNLM"/>
    </source>
</evidence>